<dbReference type="OrthoDB" id="5600060at2759"/>
<evidence type="ECO:0000256" key="3">
    <source>
        <dbReference type="ARBA" id="ARBA00006861"/>
    </source>
</evidence>
<dbReference type="InterPro" id="IPR027074">
    <property type="entry name" value="Integrator_9su"/>
</dbReference>
<accession>A0A8J1TRY9</accession>
<reference evidence="6" key="1">
    <citation type="submission" date="2022-03" db="EMBL/GenBank/DDBJ databases">
        <authorList>
            <person name="Martin C."/>
        </authorList>
    </citation>
    <scope>NUCLEOTIDE SEQUENCE</scope>
</reference>
<dbReference type="Proteomes" id="UP000749559">
    <property type="component" value="Unassembled WGS sequence"/>
</dbReference>
<evidence type="ECO:0000313" key="7">
    <source>
        <dbReference type="Proteomes" id="UP000749559"/>
    </source>
</evidence>
<dbReference type="InterPro" id="IPR022712">
    <property type="entry name" value="Beta_Casp"/>
</dbReference>
<comment type="subcellular location">
    <subcellularLocation>
        <location evidence="2">Cytoplasm</location>
    </subcellularLocation>
    <subcellularLocation>
        <location evidence="1">Nucleus</location>
    </subcellularLocation>
</comment>
<keyword evidence="7" id="KW-1185">Reference proteome</keyword>
<dbReference type="GO" id="GO:0034472">
    <property type="term" value="P:snRNA 3'-end processing"/>
    <property type="evidence" value="ECO:0007669"/>
    <property type="project" value="TreeGrafter"/>
</dbReference>
<dbReference type="EMBL" id="CAIIXF020000001">
    <property type="protein sequence ID" value="CAH1776090.1"/>
    <property type="molecule type" value="Genomic_DNA"/>
</dbReference>
<gene>
    <name evidence="6" type="ORF">OFUS_LOCUS3304</name>
</gene>
<comment type="similarity">
    <text evidence="3">Belongs to the metallo-beta-lactamase superfamily. RNA-metabolizing metallo-beta-lactamase-like family. INTS9 subfamily.</text>
</comment>
<evidence type="ECO:0000313" key="6">
    <source>
        <dbReference type="EMBL" id="CAH1776090.1"/>
    </source>
</evidence>
<dbReference type="PANTHER" id="PTHR46094:SF1">
    <property type="entry name" value="INTEGRATOR COMPLEX SUBUNIT 9"/>
    <property type="match status" value="1"/>
</dbReference>
<dbReference type="PANTHER" id="PTHR46094">
    <property type="entry name" value="INTEGRATOR COMPLEX SUBUNIT 9"/>
    <property type="match status" value="1"/>
</dbReference>
<comment type="caution">
    <text evidence="6">The sequence shown here is derived from an EMBL/GenBank/DDBJ whole genome shotgun (WGS) entry which is preliminary data.</text>
</comment>
<dbReference type="Pfam" id="PF21382">
    <property type="entry name" value="IntS9_C"/>
    <property type="match status" value="1"/>
</dbReference>
<dbReference type="SUPFAM" id="SSF56281">
    <property type="entry name" value="Metallo-hydrolase/oxidoreductase"/>
    <property type="match status" value="1"/>
</dbReference>
<dbReference type="Pfam" id="PF10996">
    <property type="entry name" value="Beta-Casp"/>
    <property type="match status" value="1"/>
</dbReference>
<dbReference type="GO" id="GO:0005737">
    <property type="term" value="C:cytoplasm"/>
    <property type="evidence" value="ECO:0007669"/>
    <property type="project" value="UniProtKB-SubCell"/>
</dbReference>
<proteinExistence type="inferred from homology"/>
<dbReference type="SMART" id="SM01027">
    <property type="entry name" value="Beta-Casp"/>
    <property type="match status" value="1"/>
</dbReference>
<dbReference type="AlphaFoldDB" id="A0A8J1TRY9"/>
<evidence type="ECO:0000256" key="4">
    <source>
        <dbReference type="ARBA" id="ARBA00022490"/>
    </source>
</evidence>
<dbReference type="InterPro" id="IPR001279">
    <property type="entry name" value="Metallo-B-lactamas"/>
</dbReference>
<protein>
    <submittedName>
        <fullName evidence="6">Uncharacterized protein</fullName>
    </submittedName>
</protein>
<dbReference type="Gene3D" id="3.40.50.10890">
    <property type="match status" value="1"/>
</dbReference>
<evidence type="ECO:0000256" key="5">
    <source>
        <dbReference type="ARBA" id="ARBA00023242"/>
    </source>
</evidence>
<dbReference type="InterPro" id="IPR048660">
    <property type="entry name" value="IntS9-like_C"/>
</dbReference>
<keyword evidence="4" id="KW-0963">Cytoplasm</keyword>
<evidence type="ECO:0000256" key="2">
    <source>
        <dbReference type="ARBA" id="ARBA00004496"/>
    </source>
</evidence>
<dbReference type="Pfam" id="PF16661">
    <property type="entry name" value="Lactamase_B_6"/>
    <property type="match status" value="1"/>
</dbReference>
<dbReference type="Gene3D" id="3.60.15.10">
    <property type="entry name" value="Ribonuclease Z/Hydroxyacylglutathione hydrolase-like"/>
    <property type="match status" value="1"/>
</dbReference>
<sequence>MRLYCLSGHPNRPCFILKFKSVTIMLDCGLDTTSLLSFLPIPVVPSQKLSKLSNWVAKGDKEVKLAAKELKENGGRVFIDSPPEFYIPEIDMTDLSEVDVILISNSNCMMSLPYITQHSGFKGVVYATEPTLQVGRQYMEELVEYITRVPKTYTATKWKQPNVNKHLPAPLSDVPNPLSWKTCYTKQQVDDSLAKVQMVGFGQKIDIFGAVTVTAISSGYRMGSSNWVIKSDYEKICYLSGSSTLTTHPKPLDQAPLKNSDLIIMSSLTQVPTSNPDSMIGEFCISTALTLKNGGNVLVPVYPSGVTFDLFECLSGHLDNMNLGNIPMYFISPVSDSSIAYSNIFAEWLSSRKQSRVYLPEYPFPHTELISQGKLQHYKTIHGELSKNYRTPCVVFTGHPSLRFGDVVHFLELWGKSSSNTIIFTEPDFSYLDALAPFQPLNMKVLYYPIDTSLNFSQANKLLKELKPQHVVVSEKYITPPPMLNRPDLIIESEHAPIPYKRFDVLSLPIRRTTEKIELEMELTGSLIPTELKPGVAVAMVSGVLAVQDNNYILQSPTSSNIGRKRKLELDSKPYMWGDINVSAFVDNLSKQGITDIKVEDSPTGGRIVHLTDDDILIQLEEGSTHIICDSDESLRTKIRDALVKCLNRL</sequence>
<dbReference type="GO" id="GO:0032039">
    <property type="term" value="C:integrator complex"/>
    <property type="evidence" value="ECO:0007669"/>
    <property type="project" value="InterPro"/>
</dbReference>
<evidence type="ECO:0000256" key="1">
    <source>
        <dbReference type="ARBA" id="ARBA00004123"/>
    </source>
</evidence>
<keyword evidence="5" id="KW-0539">Nucleus</keyword>
<organism evidence="6 7">
    <name type="scientific">Owenia fusiformis</name>
    <name type="common">Polychaete worm</name>
    <dbReference type="NCBI Taxonomy" id="6347"/>
    <lineage>
        <taxon>Eukaryota</taxon>
        <taxon>Metazoa</taxon>
        <taxon>Spiralia</taxon>
        <taxon>Lophotrochozoa</taxon>
        <taxon>Annelida</taxon>
        <taxon>Polychaeta</taxon>
        <taxon>Sedentaria</taxon>
        <taxon>Canalipalpata</taxon>
        <taxon>Sabellida</taxon>
        <taxon>Oweniida</taxon>
        <taxon>Oweniidae</taxon>
        <taxon>Owenia</taxon>
    </lineage>
</organism>
<dbReference type="InterPro" id="IPR036866">
    <property type="entry name" value="RibonucZ/Hydroxyglut_hydro"/>
</dbReference>
<name>A0A8J1TRY9_OWEFU</name>